<feature type="region of interest" description="Disordered" evidence="1">
    <location>
        <begin position="449"/>
        <end position="504"/>
    </location>
</feature>
<sequence length="579" mass="59898">MEAMVEAPECTDRVDPVVVVGERVRELLVLAQDLTACARREVARTDAGARPGASDTVASDTGASDPDRSDSAGSGAGVGLVGPLGVCLEGFSDVGLVGWAKDLEELSRVVMALQVQVAGVLGERVRAGGFEAEGIRNPVDLLSLSLLVGRAEGFARLRLAERILPVMDPVTMVVSAPLMPVVGAAFFAGEVSADRALVVCSFVDEAAHLVQGGRIEVGEVRRLEETLSGYARVEPPEFLRRIGARAVNVLDPDGQEPTEGELLSRQGIFFRRPRRGLIGFDGHMTIVQYEKLMSSVAWAANPNKHKDPTPGSKPSAGTVPTNNPHSSSSSSSSTSSSTSSGSDGSASASGAVSGSGGSGGVGGELLGQRALWDVFESVKVPLTPARSGARSGGGLEECSEGLTDGLSGGFFGGGVGVGCGVWPPPQGPVPAWAQSPVRVAEDDVLLCDESAPSLEPDPPDQNHNPDRCEGQILDAGQRQDQCEDQDQNRGQSQDWGQSQDQDLGVGWPRVVDGVSVPGPGLGEVPVGLELIDAGSVDVVVRDRRTRAQKLLDGIISAVRLAGSAGVFPVTGGIEGAVTD</sequence>
<feature type="compositionally biased region" description="Low complexity" evidence="1">
    <location>
        <begin position="490"/>
        <end position="502"/>
    </location>
</feature>
<proteinExistence type="predicted"/>
<dbReference type="Pfam" id="PF02720">
    <property type="entry name" value="DUF222"/>
    <property type="match status" value="1"/>
</dbReference>
<feature type="region of interest" description="Disordered" evidence="1">
    <location>
        <begin position="301"/>
        <end position="360"/>
    </location>
</feature>
<feature type="domain" description="DUF222" evidence="2">
    <location>
        <begin position="107"/>
        <end position="265"/>
    </location>
</feature>
<dbReference type="EMBL" id="JBHSCQ010000004">
    <property type="protein sequence ID" value="MFC4264416.1"/>
    <property type="molecule type" value="Genomic_DNA"/>
</dbReference>
<reference evidence="4" key="1">
    <citation type="journal article" date="2019" name="Int. J. Syst. Evol. Microbiol.">
        <title>The Global Catalogue of Microorganisms (GCM) 10K type strain sequencing project: providing services to taxonomists for standard genome sequencing and annotation.</title>
        <authorList>
            <consortium name="The Broad Institute Genomics Platform"/>
            <consortium name="The Broad Institute Genome Sequencing Center for Infectious Disease"/>
            <person name="Wu L."/>
            <person name="Ma J."/>
        </authorList>
    </citation>
    <scope>NUCLEOTIDE SEQUENCE [LARGE SCALE GENOMIC DNA]</scope>
    <source>
        <strain evidence="4">CGMCC 1.10698</strain>
    </source>
</reference>
<feature type="compositionally biased region" description="Low complexity" evidence="1">
    <location>
        <begin position="326"/>
        <end position="352"/>
    </location>
</feature>
<gene>
    <name evidence="3" type="ORF">ACFOW9_02230</name>
</gene>
<feature type="region of interest" description="Disordered" evidence="1">
    <location>
        <begin position="45"/>
        <end position="74"/>
    </location>
</feature>
<evidence type="ECO:0000259" key="2">
    <source>
        <dbReference type="Pfam" id="PF02720"/>
    </source>
</evidence>
<dbReference type="Proteomes" id="UP001595773">
    <property type="component" value="Unassembled WGS sequence"/>
</dbReference>
<protein>
    <submittedName>
        <fullName evidence="3">DUF222 domain-containing protein</fullName>
    </submittedName>
</protein>
<dbReference type="InterPro" id="IPR003870">
    <property type="entry name" value="DUF222"/>
</dbReference>
<name>A0ABV8QX23_9MICC</name>
<evidence type="ECO:0000256" key="1">
    <source>
        <dbReference type="SAM" id="MobiDB-lite"/>
    </source>
</evidence>
<evidence type="ECO:0000313" key="4">
    <source>
        <dbReference type="Proteomes" id="UP001595773"/>
    </source>
</evidence>
<organism evidence="3 4">
    <name type="scientific">Arthrobacter cryoconiti</name>
    <dbReference type="NCBI Taxonomy" id="748907"/>
    <lineage>
        <taxon>Bacteria</taxon>
        <taxon>Bacillati</taxon>
        <taxon>Actinomycetota</taxon>
        <taxon>Actinomycetes</taxon>
        <taxon>Micrococcales</taxon>
        <taxon>Micrococcaceae</taxon>
        <taxon>Arthrobacter</taxon>
    </lineage>
</organism>
<evidence type="ECO:0000313" key="3">
    <source>
        <dbReference type="EMBL" id="MFC4264416.1"/>
    </source>
</evidence>
<comment type="caution">
    <text evidence="3">The sequence shown here is derived from an EMBL/GenBank/DDBJ whole genome shotgun (WGS) entry which is preliminary data.</text>
</comment>
<accession>A0ABV8QX23</accession>
<keyword evidence="4" id="KW-1185">Reference proteome</keyword>
<dbReference type="RefSeq" id="WP_345384972.1">
    <property type="nucleotide sequence ID" value="NZ_BAABLL010000001.1"/>
</dbReference>